<keyword evidence="2" id="KW-1185">Reference proteome</keyword>
<evidence type="ECO:0000313" key="2">
    <source>
        <dbReference type="Proteomes" id="UP000272015"/>
    </source>
</evidence>
<dbReference type="EMBL" id="QZVS01000085">
    <property type="protein sequence ID" value="RJT88072.1"/>
    <property type="molecule type" value="Genomic_DNA"/>
</dbReference>
<comment type="caution">
    <text evidence="1">The sequence shown here is derived from an EMBL/GenBank/DDBJ whole genome shotgun (WGS) entry which is preliminary data.</text>
</comment>
<dbReference type="Proteomes" id="UP000272015">
    <property type="component" value="Unassembled WGS sequence"/>
</dbReference>
<dbReference type="OrthoDB" id="4778048at2"/>
<name>A0A3A5MF67_9MICO</name>
<sequence>MIILGRWAPLGGTFKIGVPSPGDLIAINFRTLRHKAWRVAEVSPHEDNRARVILRPNGPTFDYAQYNVLMDMGKHATYYELTDHYPVCVKCGDLCPCSDQWSESQAAGEMKRAERYEVAGVCPACQQPVSSRQKHITFDLNVVSPIGPPVTFHMKNSCWRSAIDYDKAVAKATDTKPKLSCTGHLIQHHDDSYSCSEMVECPGSEMSHGHYARCYVSGIACNHLPCIERNNR</sequence>
<dbReference type="AlphaFoldDB" id="A0A3A5MF67"/>
<accession>A0A3A5MF67</accession>
<evidence type="ECO:0000313" key="1">
    <source>
        <dbReference type="EMBL" id="RJT88072.1"/>
    </source>
</evidence>
<protein>
    <submittedName>
        <fullName evidence="1">Uncharacterized protein</fullName>
    </submittedName>
</protein>
<organism evidence="1 2">
    <name type="scientific">Cryobacterium melibiosiphilum</name>
    <dbReference type="NCBI Taxonomy" id="995039"/>
    <lineage>
        <taxon>Bacteria</taxon>
        <taxon>Bacillati</taxon>
        <taxon>Actinomycetota</taxon>
        <taxon>Actinomycetes</taxon>
        <taxon>Micrococcales</taxon>
        <taxon>Microbacteriaceae</taxon>
        <taxon>Cryobacterium</taxon>
    </lineage>
</organism>
<dbReference type="RefSeq" id="WP_119974881.1">
    <property type="nucleotide sequence ID" value="NZ_JBHSQA010000012.1"/>
</dbReference>
<reference evidence="1 2" key="1">
    <citation type="submission" date="2018-09" db="EMBL/GenBank/DDBJ databases">
        <title>Novel species of Cryobacterium.</title>
        <authorList>
            <person name="Liu Q."/>
            <person name="Xin Y.-H."/>
        </authorList>
    </citation>
    <scope>NUCLEOTIDE SEQUENCE [LARGE SCALE GENOMIC DNA]</scope>
    <source>
        <strain evidence="1 2">Hh39</strain>
    </source>
</reference>
<proteinExistence type="predicted"/>
<gene>
    <name evidence="1" type="ORF">D6T64_11830</name>
</gene>